<dbReference type="EMBL" id="CM047940">
    <property type="protein sequence ID" value="KAI9904933.1"/>
    <property type="molecule type" value="Genomic_DNA"/>
</dbReference>
<name>A0ACC0VFN8_9HYPO</name>
<reference evidence="1" key="1">
    <citation type="submission" date="2022-10" db="EMBL/GenBank/DDBJ databases">
        <title>Complete Genome of Trichothecium roseum strain YXFP-22015, a Plant Pathogen Isolated from Citrus.</title>
        <authorList>
            <person name="Wang Y."/>
            <person name="Zhu L."/>
        </authorList>
    </citation>
    <scope>NUCLEOTIDE SEQUENCE</scope>
    <source>
        <strain evidence="1">YXFP-22015</strain>
    </source>
</reference>
<evidence type="ECO:0000313" key="2">
    <source>
        <dbReference type="Proteomes" id="UP001163324"/>
    </source>
</evidence>
<protein>
    <submittedName>
        <fullName evidence="1">Uncharacterized protein</fullName>
    </submittedName>
</protein>
<dbReference type="Proteomes" id="UP001163324">
    <property type="component" value="Chromosome 1"/>
</dbReference>
<accession>A0ACC0VFN8</accession>
<proteinExistence type="predicted"/>
<sequence length="271" mass="29444">MTSIQIVSDLHLEVPKAYDVYEITPAAPYLALLGDIGSVVHGDDFYAFLTRQLRQFRAVLFVPGNHEAFGSSWDATLTSLRAFGDAAKGDASLGEFVVMDRGAYHVPGTGTLILGCSLFSRVTDGQRGTVETSIRDFWEISDWDVDAHNEAHGRDLAWLNGRVAEAEGDPGVRDVVLATHWSPSAEPRAADPRHARSPIGSGFATDLSGQACFAAAKVRLWAFGHTHYNCDFEVARPGGAGPLRLLANQRGYYFAQAAGFDERLCVQLNES</sequence>
<keyword evidence="2" id="KW-1185">Reference proteome</keyword>
<evidence type="ECO:0000313" key="1">
    <source>
        <dbReference type="EMBL" id="KAI9904933.1"/>
    </source>
</evidence>
<gene>
    <name evidence="1" type="ORF">N3K66_001462</name>
</gene>
<comment type="caution">
    <text evidence="1">The sequence shown here is derived from an EMBL/GenBank/DDBJ whole genome shotgun (WGS) entry which is preliminary data.</text>
</comment>
<organism evidence="1 2">
    <name type="scientific">Trichothecium roseum</name>
    <dbReference type="NCBI Taxonomy" id="47278"/>
    <lineage>
        <taxon>Eukaryota</taxon>
        <taxon>Fungi</taxon>
        <taxon>Dikarya</taxon>
        <taxon>Ascomycota</taxon>
        <taxon>Pezizomycotina</taxon>
        <taxon>Sordariomycetes</taxon>
        <taxon>Hypocreomycetidae</taxon>
        <taxon>Hypocreales</taxon>
        <taxon>Hypocreales incertae sedis</taxon>
        <taxon>Trichothecium</taxon>
    </lineage>
</organism>